<reference evidence="3 4" key="1">
    <citation type="submission" date="2019-03" db="EMBL/GenBank/DDBJ databases">
        <title>Freshwater and sediment microbial communities from various areas in North America, analyzing microbe dynamics in response to fracking.</title>
        <authorList>
            <person name="Lamendella R."/>
        </authorList>
    </citation>
    <scope>NUCLEOTIDE SEQUENCE [LARGE SCALE GENOMIC DNA]</scope>
    <source>
        <strain evidence="3 4">175.2</strain>
    </source>
</reference>
<keyword evidence="2" id="KW-0472">Membrane</keyword>
<dbReference type="AlphaFoldDB" id="A0A4R3NUM4"/>
<evidence type="ECO:0000256" key="2">
    <source>
        <dbReference type="SAM" id="Phobius"/>
    </source>
</evidence>
<proteinExistence type="predicted"/>
<feature type="region of interest" description="Disordered" evidence="1">
    <location>
        <begin position="1"/>
        <end position="30"/>
    </location>
</feature>
<organism evidence="3 4">
    <name type="scientific">Martelella mediterranea</name>
    <dbReference type="NCBI Taxonomy" id="293089"/>
    <lineage>
        <taxon>Bacteria</taxon>
        <taxon>Pseudomonadati</taxon>
        <taxon>Pseudomonadota</taxon>
        <taxon>Alphaproteobacteria</taxon>
        <taxon>Hyphomicrobiales</taxon>
        <taxon>Aurantimonadaceae</taxon>
        <taxon>Martelella</taxon>
    </lineage>
</organism>
<evidence type="ECO:0000313" key="4">
    <source>
        <dbReference type="Proteomes" id="UP000295097"/>
    </source>
</evidence>
<name>A0A4R3NUM4_9HYPH</name>
<keyword evidence="2" id="KW-0812">Transmembrane</keyword>
<accession>A0A4R3NUM4</accession>
<evidence type="ECO:0000256" key="1">
    <source>
        <dbReference type="SAM" id="MobiDB-lite"/>
    </source>
</evidence>
<dbReference type="RefSeq" id="WP_207903857.1">
    <property type="nucleotide sequence ID" value="NZ_SMAR01000006.1"/>
</dbReference>
<protein>
    <submittedName>
        <fullName evidence="3">Uncharacterized protein</fullName>
    </submittedName>
</protein>
<keyword evidence="2" id="KW-1133">Transmembrane helix</keyword>
<gene>
    <name evidence="3" type="ORF">EDC90_1006125</name>
</gene>
<keyword evidence="4" id="KW-1185">Reference proteome</keyword>
<sequence>MSDTGNADLDKRLAALEQGKGAGSPPAPRRSPLLALVVVLVIGAGGALLYLMSQPEEEEVLPTATPDVFQNEGDGFGAIGPLCIIGT</sequence>
<evidence type="ECO:0000313" key="3">
    <source>
        <dbReference type="EMBL" id="TCT41867.1"/>
    </source>
</evidence>
<dbReference type="EMBL" id="SMAR01000006">
    <property type="protein sequence ID" value="TCT41867.1"/>
    <property type="molecule type" value="Genomic_DNA"/>
</dbReference>
<dbReference type="Proteomes" id="UP000295097">
    <property type="component" value="Unassembled WGS sequence"/>
</dbReference>
<feature type="transmembrane region" description="Helical" evidence="2">
    <location>
        <begin position="33"/>
        <end position="52"/>
    </location>
</feature>
<comment type="caution">
    <text evidence="3">The sequence shown here is derived from an EMBL/GenBank/DDBJ whole genome shotgun (WGS) entry which is preliminary data.</text>
</comment>